<gene>
    <name evidence="1" type="ORF">DARMORV10_C01P28170.1</name>
</gene>
<proteinExistence type="predicted"/>
<organism evidence="1">
    <name type="scientific">Brassica napus</name>
    <name type="common">Rape</name>
    <dbReference type="NCBI Taxonomy" id="3708"/>
    <lineage>
        <taxon>Eukaryota</taxon>
        <taxon>Viridiplantae</taxon>
        <taxon>Streptophyta</taxon>
        <taxon>Embryophyta</taxon>
        <taxon>Tracheophyta</taxon>
        <taxon>Spermatophyta</taxon>
        <taxon>Magnoliopsida</taxon>
        <taxon>eudicotyledons</taxon>
        <taxon>Gunneridae</taxon>
        <taxon>Pentapetalae</taxon>
        <taxon>rosids</taxon>
        <taxon>malvids</taxon>
        <taxon>Brassicales</taxon>
        <taxon>Brassicaceae</taxon>
        <taxon>Brassiceae</taxon>
        <taxon>Brassica</taxon>
    </lineage>
</organism>
<dbReference type="EMBL" id="HG994365">
    <property type="protein sequence ID" value="CAF2073378.1"/>
    <property type="molecule type" value="Genomic_DNA"/>
</dbReference>
<dbReference type="AlphaFoldDB" id="A0A816RLL3"/>
<reference evidence="1" key="1">
    <citation type="submission" date="2021-01" db="EMBL/GenBank/DDBJ databases">
        <authorList>
            <consortium name="Genoscope - CEA"/>
            <person name="William W."/>
        </authorList>
    </citation>
    <scope>NUCLEOTIDE SEQUENCE</scope>
</reference>
<dbReference type="Proteomes" id="UP001295469">
    <property type="component" value="Chromosome C01"/>
</dbReference>
<sequence length="39" mass="4638">MKIPEEPHFVSRSRHVAALKRRRGLYACYTYLLFSWASP</sequence>
<accession>A0A816RLL3</accession>
<protein>
    <submittedName>
        <fullName evidence="1">(rape) hypothetical protein</fullName>
    </submittedName>
</protein>
<name>A0A816RLL3_BRANA</name>
<evidence type="ECO:0000313" key="1">
    <source>
        <dbReference type="EMBL" id="CAF2073378.1"/>
    </source>
</evidence>